<evidence type="ECO:0000256" key="6">
    <source>
        <dbReference type="HAMAP-Rule" id="MF_00099"/>
    </source>
</evidence>
<evidence type="ECO:0000259" key="10">
    <source>
        <dbReference type="PROSITE" id="PS50122"/>
    </source>
</evidence>
<evidence type="ECO:0000256" key="7">
    <source>
        <dbReference type="PROSITE-ProRule" id="PRU00050"/>
    </source>
</evidence>
<feature type="domain" description="Response regulatory" evidence="9">
    <location>
        <begin position="8"/>
        <end position="121"/>
    </location>
</feature>
<dbReference type="CDD" id="cd17541">
    <property type="entry name" value="REC_CheB-like"/>
    <property type="match status" value="1"/>
</dbReference>
<evidence type="ECO:0000256" key="4">
    <source>
        <dbReference type="ARBA" id="ARBA00024867"/>
    </source>
</evidence>
<dbReference type="Pfam" id="PF01339">
    <property type="entry name" value="CheB_methylest"/>
    <property type="match status" value="1"/>
</dbReference>
<dbReference type="Pfam" id="PF00072">
    <property type="entry name" value="Response_reg"/>
    <property type="match status" value="1"/>
</dbReference>
<evidence type="ECO:0000256" key="2">
    <source>
        <dbReference type="ARBA" id="ARBA00022500"/>
    </source>
</evidence>
<evidence type="ECO:0000259" key="9">
    <source>
        <dbReference type="PROSITE" id="PS50110"/>
    </source>
</evidence>
<dbReference type="AlphaFoldDB" id="A0A0C7G9N4"/>
<dbReference type="InterPro" id="IPR008248">
    <property type="entry name" value="CheB-like"/>
</dbReference>
<dbReference type="PANTHER" id="PTHR42872:SF6">
    <property type="entry name" value="PROTEIN-GLUTAMATE METHYLESTERASE_PROTEIN-GLUTAMINE GLUTAMINASE"/>
    <property type="match status" value="1"/>
</dbReference>
<dbReference type="PIRSF" id="PIRSF000876">
    <property type="entry name" value="RR_chemtxs_CheB"/>
    <property type="match status" value="1"/>
</dbReference>
<dbReference type="CDD" id="cd16432">
    <property type="entry name" value="CheB_Rec"/>
    <property type="match status" value="1"/>
</dbReference>
<accession>A0A0C7G9N4</accession>
<feature type="domain" description="CheB-type methylesterase" evidence="10">
    <location>
        <begin position="157"/>
        <end position="349"/>
    </location>
</feature>
<comment type="catalytic activity">
    <reaction evidence="5 6">
        <text>[protein]-L-glutamate 5-O-methyl ester + H2O = L-glutamyl-[protein] + methanol + H(+)</text>
        <dbReference type="Rhea" id="RHEA:23236"/>
        <dbReference type="Rhea" id="RHEA-COMP:10208"/>
        <dbReference type="Rhea" id="RHEA-COMP:10311"/>
        <dbReference type="ChEBI" id="CHEBI:15377"/>
        <dbReference type="ChEBI" id="CHEBI:15378"/>
        <dbReference type="ChEBI" id="CHEBI:17790"/>
        <dbReference type="ChEBI" id="CHEBI:29973"/>
        <dbReference type="ChEBI" id="CHEBI:82795"/>
        <dbReference type="EC" id="3.1.1.61"/>
    </reaction>
</comment>
<keyword evidence="6 8" id="KW-0597">Phosphoprotein</keyword>
<evidence type="ECO:0000313" key="12">
    <source>
        <dbReference type="Proteomes" id="UP000049127"/>
    </source>
</evidence>
<feature type="active site" evidence="6 7">
    <location>
        <position position="291"/>
    </location>
</feature>
<comment type="subcellular location">
    <subcellularLocation>
        <location evidence="6">Cytoplasm</location>
    </subcellularLocation>
</comment>
<dbReference type="InterPro" id="IPR001789">
    <property type="entry name" value="Sig_transdc_resp-reg_receiver"/>
</dbReference>
<dbReference type="HAMAP" id="MF_00099">
    <property type="entry name" value="CheB_chemtxs"/>
    <property type="match status" value="1"/>
</dbReference>
<keyword evidence="1 6" id="KW-0963">Cytoplasm</keyword>
<feature type="active site" evidence="6 7">
    <location>
        <position position="195"/>
    </location>
</feature>
<dbReference type="InterPro" id="IPR000673">
    <property type="entry name" value="Sig_transdc_resp-reg_Me-estase"/>
</dbReference>
<dbReference type="NCBIfam" id="NF001965">
    <property type="entry name" value="PRK00742.1"/>
    <property type="match status" value="1"/>
</dbReference>
<sequence>MEINKKIKVLVVDDSSMFRRIIKNYLQENPDLEVVDTAKDPYEARDKILELRPDVLTLDIEMPGMNGIDFLKILMDQCPIPTIVISGVDGRCFEAISAGAVGFVEKPTANTMKDFSIDLASKIREASVAKLEKSITKTTTSKIINKVNVLKNTGIRKNNSKEIIAIGASMGGVEAVGKLLKQLPLGLPGIVITQHMPPVFTKRYAERLNRECLISVSEGKDGEEVLSGHAYIAPGGFQMGIIKKNNKYVLEIIEGEKVSGHCPSVDYLFQSIAKVAKDNSIGVILTGMGSDGAKGLLDIRESGGYTIGQNKNSCVVYGMPMAAKNIGAVAKETSLAMIPNTILNQLKRRQSTVKSNDLDRK</sequence>
<gene>
    <name evidence="6 11" type="primary">cheB</name>
    <name evidence="11" type="ORF">R28058_20661</name>
</gene>
<dbReference type="InterPro" id="IPR035909">
    <property type="entry name" value="CheB_C"/>
</dbReference>
<dbReference type="EC" id="3.5.1.44" evidence="6"/>
<proteinExistence type="inferred from homology"/>
<dbReference type="GO" id="GO:0000156">
    <property type="term" value="F:phosphorelay response regulator activity"/>
    <property type="evidence" value="ECO:0007669"/>
    <property type="project" value="InterPro"/>
</dbReference>
<feature type="modified residue" description="4-aspartylphosphate" evidence="6 8">
    <location>
        <position position="59"/>
    </location>
</feature>
<dbReference type="GO" id="GO:0005737">
    <property type="term" value="C:cytoplasm"/>
    <property type="evidence" value="ECO:0007669"/>
    <property type="project" value="UniProtKB-SubCell"/>
</dbReference>
<reference evidence="12" key="1">
    <citation type="submission" date="2015-01" db="EMBL/GenBank/DDBJ databases">
        <authorList>
            <person name="Aslett M.A."/>
            <person name="De Silva N."/>
        </authorList>
    </citation>
    <scope>NUCLEOTIDE SEQUENCE [LARGE SCALE GENOMIC DNA]</scope>
    <source>
        <strain evidence="12">R28058</strain>
    </source>
</reference>
<feature type="active site" evidence="6 7">
    <location>
        <position position="169"/>
    </location>
</feature>
<dbReference type="SMART" id="SM00448">
    <property type="entry name" value="REC"/>
    <property type="match status" value="1"/>
</dbReference>
<comment type="similarity">
    <text evidence="6">Belongs to the CheB family.</text>
</comment>
<dbReference type="Proteomes" id="UP000049127">
    <property type="component" value="Unassembled WGS sequence"/>
</dbReference>
<dbReference type="SUPFAM" id="SSF52738">
    <property type="entry name" value="Methylesterase CheB, C-terminal domain"/>
    <property type="match status" value="1"/>
</dbReference>
<evidence type="ECO:0000313" key="11">
    <source>
        <dbReference type="EMBL" id="CEQ04333.1"/>
    </source>
</evidence>
<comment type="catalytic activity">
    <reaction evidence="6">
        <text>L-glutaminyl-[protein] + H2O = L-glutamyl-[protein] + NH4(+)</text>
        <dbReference type="Rhea" id="RHEA:16441"/>
        <dbReference type="Rhea" id="RHEA-COMP:10207"/>
        <dbReference type="Rhea" id="RHEA-COMP:10208"/>
        <dbReference type="ChEBI" id="CHEBI:15377"/>
        <dbReference type="ChEBI" id="CHEBI:28938"/>
        <dbReference type="ChEBI" id="CHEBI:29973"/>
        <dbReference type="ChEBI" id="CHEBI:30011"/>
        <dbReference type="EC" id="3.5.1.44"/>
    </reaction>
</comment>
<evidence type="ECO:0000256" key="1">
    <source>
        <dbReference type="ARBA" id="ARBA00022490"/>
    </source>
</evidence>
<dbReference type="Gene3D" id="3.40.50.180">
    <property type="entry name" value="Methylesterase CheB, C-terminal domain"/>
    <property type="match status" value="1"/>
</dbReference>
<comment type="function">
    <text evidence="6">Involved in chemotaxis. Part of a chemotaxis signal transduction system that modulates chemotaxis in response to various stimuli. Catalyzes the demethylation of specific methylglutamate residues introduced into the chemoreceptors (methyl-accepting chemotaxis proteins or MCP) by CheR. Also mediates the irreversible deamidation of specific glutamine residues to glutamic acid.</text>
</comment>
<dbReference type="PROSITE" id="PS50122">
    <property type="entry name" value="CHEB"/>
    <property type="match status" value="1"/>
</dbReference>
<protein>
    <recommendedName>
        <fullName evidence="6">Protein-glutamate methylesterase/protein-glutamine glutaminase</fullName>
        <ecNumber evidence="6">3.1.1.61</ecNumber>
        <ecNumber evidence="6">3.5.1.44</ecNumber>
    </recommendedName>
</protein>
<dbReference type="InterPro" id="IPR011006">
    <property type="entry name" value="CheY-like_superfamily"/>
</dbReference>
<dbReference type="PROSITE" id="PS50110">
    <property type="entry name" value="RESPONSE_REGULATORY"/>
    <property type="match status" value="1"/>
</dbReference>
<name>A0A0C7G9N4_PARSO</name>
<dbReference type="RefSeq" id="WP_055342309.1">
    <property type="nucleotide sequence ID" value="NZ_CDNI01000003.1"/>
</dbReference>
<comment type="PTM">
    <text evidence="6">Phosphorylated by CheA. Phosphorylation of the N-terminal regulatory domain activates the methylesterase activity.</text>
</comment>
<organism evidence="11 12">
    <name type="scientific">Paraclostridium sordellii</name>
    <name type="common">Clostridium sordellii</name>
    <dbReference type="NCBI Taxonomy" id="1505"/>
    <lineage>
        <taxon>Bacteria</taxon>
        <taxon>Bacillati</taxon>
        <taxon>Bacillota</taxon>
        <taxon>Clostridia</taxon>
        <taxon>Peptostreptococcales</taxon>
        <taxon>Peptostreptococcaceae</taxon>
        <taxon>Paraclostridium</taxon>
    </lineage>
</organism>
<comment type="function">
    <text evidence="4">May play the central regulatory role in sporulation. It may be an element of the effector pathway responsible for the activation of sporulation genes in response to nutritional stress. Spo0A may act in concert with spo0H (a sigma factor) to control the expression of some genes that are critical to the sporulation process.</text>
</comment>
<comment type="domain">
    <text evidence="6">Contains a C-terminal catalytic domain, and an N-terminal region which modulates catalytic activity.</text>
</comment>
<dbReference type="SUPFAM" id="SSF52172">
    <property type="entry name" value="CheY-like"/>
    <property type="match status" value="1"/>
</dbReference>
<dbReference type="EMBL" id="CEKZ01000003">
    <property type="protein sequence ID" value="CEQ04333.1"/>
    <property type="molecule type" value="Genomic_DNA"/>
</dbReference>
<dbReference type="GO" id="GO:0008984">
    <property type="term" value="F:protein-glutamate methylesterase activity"/>
    <property type="evidence" value="ECO:0007669"/>
    <property type="project" value="UniProtKB-UniRule"/>
</dbReference>
<evidence type="ECO:0000256" key="3">
    <source>
        <dbReference type="ARBA" id="ARBA00022801"/>
    </source>
</evidence>
<keyword evidence="3 6" id="KW-0378">Hydrolase</keyword>
<dbReference type="OrthoDB" id="9793421at2"/>
<keyword evidence="2 6" id="KW-0145">Chemotaxis</keyword>
<dbReference type="GO" id="GO:0006935">
    <property type="term" value="P:chemotaxis"/>
    <property type="evidence" value="ECO:0007669"/>
    <property type="project" value="UniProtKB-UniRule"/>
</dbReference>
<dbReference type="PANTHER" id="PTHR42872">
    <property type="entry name" value="PROTEIN-GLUTAMATE METHYLESTERASE/PROTEIN-GLUTAMINE GLUTAMINASE"/>
    <property type="match status" value="1"/>
</dbReference>
<dbReference type="EC" id="3.1.1.61" evidence="6"/>
<dbReference type="Gene3D" id="3.40.50.2300">
    <property type="match status" value="1"/>
</dbReference>
<dbReference type="GO" id="GO:0050568">
    <property type="term" value="F:protein-glutamine glutaminase activity"/>
    <property type="evidence" value="ECO:0007669"/>
    <property type="project" value="UniProtKB-UniRule"/>
</dbReference>
<evidence type="ECO:0000256" key="8">
    <source>
        <dbReference type="PROSITE-ProRule" id="PRU00169"/>
    </source>
</evidence>
<evidence type="ECO:0000256" key="5">
    <source>
        <dbReference type="ARBA" id="ARBA00048267"/>
    </source>
</evidence>